<protein>
    <recommendedName>
        <fullName evidence="7">5-hydroxyisourate hydrolase</fullName>
        <shortName evidence="7">HIU hydrolase</shortName>
        <shortName evidence="7">HIUHase</shortName>
        <ecNumber evidence="7">3.5.2.17</ecNumber>
    </recommendedName>
</protein>
<dbReference type="PRINTS" id="PR00189">
    <property type="entry name" value="TRNSTHYRETIN"/>
</dbReference>
<dbReference type="Pfam" id="PF00576">
    <property type="entry name" value="Transthyretin"/>
    <property type="match status" value="1"/>
</dbReference>
<keyword evidence="10" id="KW-1185">Reference proteome</keyword>
<dbReference type="SUPFAM" id="SSF49472">
    <property type="entry name" value="Transthyretin (synonym: prealbumin)"/>
    <property type="match status" value="1"/>
</dbReference>
<dbReference type="InterPro" id="IPR000895">
    <property type="entry name" value="Transthyretin/HIU_hydrolase"/>
</dbReference>
<dbReference type="EMBL" id="CP147846">
    <property type="protein sequence ID" value="WXG69972.1"/>
    <property type="molecule type" value="Genomic_DNA"/>
</dbReference>
<keyword evidence="6 7" id="KW-0378">Hydrolase</keyword>
<evidence type="ECO:0000256" key="7">
    <source>
        <dbReference type="RuleBase" id="RU361270"/>
    </source>
</evidence>
<dbReference type="PANTHER" id="PTHR10395:SF7">
    <property type="entry name" value="5-HYDROXYISOURATE HYDROLASE"/>
    <property type="match status" value="1"/>
</dbReference>
<gene>
    <name evidence="9" type="primary">uraH</name>
    <name evidence="9" type="ORF">WDS16_05365</name>
</gene>
<evidence type="ECO:0000259" key="8">
    <source>
        <dbReference type="Pfam" id="PF00576"/>
    </source>
</evidence>
<comment type="similarity">
    <text evidence="3 7">Belongs to the transthyretin family. 5-hydroxyisourate hydrolase subfamily.</text>
</comment>
<dbReference type="Gene3D" id="2.60.40.180">
    <property type="entry name" value="Transthyretin/hydroxyisourate hydrolase domain"/>
    <property type="match status" value="1"/>
</dbReference>
<proteinExistence type="inferred from homology"/>
<organism evidence="9 10">
    <name type="scientific">Rhodococcus sovatensis</name>
    <dbReference type="NCBI Taxonomy" id="1805840"/>
    <lineage>
        <taxon>Bacteria</taxon>
        <taxon>Bacillati</taxon>
        <taxon>Actinomycetota</taxon>
        <taxon>Actinomycetes</taxon>
        <taxon>Mycobacteriales</taxon>
        <taxon>Nocardiaceae</taxon>
        <taxon>Rhodococcus</taxon>
    </lineage>
</organism>
<evidence type="ECO:0000256" key="1">
    <source>
        <dbReference type="ARBA" id="ARBA00001043"/>
    </source>
</evidence>
<evidence type="ECO:0000256" key="2">
    <source>
        <dbReference type="ARBA" id="ARBA00002704"/>
    </source>
</evidence>
<evidence type="ECO:0000313" key="9">
    <source>
        <dbReference type="EMBL" id="WXG69972.1"/>
    </source>
</evidence>
<dbReference type="CDD" id="cd05822">
    <property type="entry name" value="TLP_HIUase"/>
    <property type="match status" value="1"/>
</dbReference>
<dbReference type="InterPro" id="IPR023416">
    <property type="entry name" value="Transthyretin/HIU_hydrolase_d"/>
</dbReference>
<accession>A0ABZ2PM90</accession>
<dbReference type="PANTHER" id="PTHR10395">
    <property type="entry name" value="URICASE AND TRANSTHYRETIN-RELATED"/>
    <property type="match status" value="1"/>
</dbReference>
<dbReference type="Proteomes" id="UP001432000">
    <property type="component" value="Chromosome"/>
</dbReference>
<dbReference type="NCBIfam" id="TIGR02962">
    <property type="entry name" value="hdxy_isourate"/>
    <property type="match status" value="1"/>
</dbReference>
<evidence type="ECO:0000256" key="3">
    <source>
        <dbReference type="ARBA" id="ARBA00009850"/>
    </source>
</evidence>
<dbReference type="RefSeq" id="WP_338891071.1">
    <property type="nucleotide sequence ID" value="NZ_CP147846.1"/>
</dbReference>
<evidence type="ECO:0000313" key="10">
    <source>
        <dbReference type="Proteomes" id="UP001432000"/>
    </source>
</evidence>
<keyword evidence="5 7" id="KW-0659">Purine metabolism</keyword>
<dbReference type="EC" id="3.5.2.17" evidence="7"/>
<dbReference type="InterPro" id="IPR014306">
    <property type="entry name" value="Hydroxyisourate_hydrolase"/>
</dbReference>
<comment type="subunit">
    <text evidence="4 7">Homotetramer.</text>
</comment>
<sequence length="109" mass="11741">MSDRSLISTHVLDASTGAPAQGISVILGADSELGSGVTDFQGRISDLGPASLPPGRYRLTFETGRYFADRDIETFYPAVDIVFEVLADASHYHVPLLLSPFAFTTYRGS</sequence>
<comment type="catalytic activity">
    <reaction evidence="1 7">
        <text>5-hydroxyisourate + H2O = 5-hydroxy-2-oxo-4-ureido-2,5-dihydro-1H-imidazole-5-carboxylate + H(+)</text>
        <dbReference type="Rhea" id="RHEA:23736"/>
        <dbReference type="ChEBI" id="CHEBI:15377"/>
        <dbReference type="ChEBI" id="CHEBI:15378"/>
        <dbReference type="ChEBI" id="CHEBI:18072"/>
        <dbReference type="ChEBI" id="CHEBI:58639"/>
        <dbReference type="EC" id="3.5.2.17"/>
    </reaction>
</comment>
<evidence type="ECO:0000256" key="5">
    <source>
        <dbReference type="ARBA" id="ARBA00022631"/>
    </source>
</evidence>
<name>A0ABZ2PM90_9NOCA</name>
<reference evidence="9 10" key="1">
    <citation type="submission" date="2024-03" db="EMBL/GenBank/DDBJ databases">
        <title>Natural products discovery in diverse microorganisms through a two-stage MS feature dereplication strategy.</title>
        <authorList>
            <person name="Zhang R."/>
        </authorList>
    </citation>
    <scope>NUCLEOTIDE SEQUENCE [LARGE SCALE GENOMIC DNA]</scope>
    <source>
        <strain evidence="9 10">18930</strain>
    </source>
</reference>
<evidence type="ECO:0000256" key="4">
    <source>
        <dbReference type="ARBA" id="ARBA00011881"/>
    </source>
</evidence>
<dbReference type="InterPro" id="IPR023418">
    <property type="entry name" value="Thyroxine_BS"/>
</dbReference>
<feature type="domain" description="Transthyretin/hydroxyisourate hydrolase" evidence="8">
    <location>
        <begin position="7"/>
        <end position="108"/>
    </location>
</feature>
<dbReference type="GO" id="GO:0033971">
    <property type="term" value="F:hydroxyisourate hydrolase activity"/>
    <property type="evidence" value="ECO:0007669"/>
    <property type="project" value="UniProtKB-EC"/>
</dbReference>
<dbReference type="PROSITE" id="PS00768">
    <property type="entry name" value="TRANSTHYRETIN_1"/>
    <property type="match status" value="1"/>
</dbReference>
<evidence type="ECO:0000256" key="6">
    <source>
        <dbReference type="ARBA" id="ARBA00022801"/>
    </source>
</evidence>
<comment type="function">
    <text evidence="2">Catalyzes the hydrolysis of 5-hydroxyisourate (HIU) to 2-oxo-4-hydroxy-4-carboxy-5-ureidoimidazoline (OHCU).</text>
</comment>
<dbReference type="InterPro" id="IPR036817">
    <property type="entry name" value="Transthyretin/HIU_hydrolase_sf"/>
</dbReference>